<dbReference type="PROSITE" id="PS51805">
    <property type="entry name" value="EPHD"/>
    <property type="match status" value="1"/>
</dbReference>
<dbReference type="SUPFAM" id="SSF52540">
    <property type="entry name" value="P-loop containing nucleoside triphosphate hydrolases"/>
    <property type="match status" value="1"/>
</dbReference>
<comment type="similarity">
    <text evidence="1">Belongs to the AAA ATPase family.</text>
</comment>
<comment type="caution">
    <text evidence="10">The sequence shown here is derived from an EMBL/GenBank/DDBJ whole genome shotgun (WGS) entry which is preliminary data.</text>
</comment>
<dbReference type="Pfam" id="PF13771">
    <property type="entry name" value="zf-HC5HC2H"/>
    <property type="match status" value="1"/>
</dbReference>
<gene>
    <name evidence="10" type="ORF">MKW98_007667</name>
</gene>
<evidence type="ECO:0000313" key="11">
    <source>
        <dbReference type="Proteomes" id="UP001202328"/>
    </source>
</evidence>
<dbReference type="PROSITE" id="PS00674">
    <property type="entry name" value="AAA"/>
    <property type="match status" value="1"/>
</dbReference>
<keyword evidence="7" id="KW-0103">Bromodomain</keyword>
<dbReference type="GO" id="GO:0042393">
    <property type="term" value="F:histone binding"/>
    <property type="evidence" value="ECO:0007669"/>
    <property type="project" value="TreeGrafter"/>
</dbReference>
<protein>
    <recommendedName>
        <fullName evidence="9">PHD-type domain-containing protein</fullName>
    </recommendedName>
</protein>
<dbReference type="Pfam" id="PF17862">
    <property type="entry name" value="AAA_lid_3"/>
    <property type="match status" value="1"/>
</dbReference>
<dbReference type="GO" id="GO:0005524">
    <property type="term" value="F:ATP binding"/>
    <property type="evidence" value="ECO:0007669"/>
    <property type="project" value="UniProtKB-KW"/>
</dbReference>
<sequence length="1876" mass="207786">MREKGKTVFPKQKQHIDSDRFVKVKKKEKSLDAICEQVYNQHRVSKDENNAEGVGSDSGLLRRSTRARRAPTVLDASPSPPVRKRRRFDNGSGGRSVSVRNKDWVEDGLKKTSSSRSSENLDESSGWTSRLRSRAGNVSFALMGKSCSPRGKRKLIYDEDESGEGSEVNGSETNNKKEEFKEATSTVVKGNMVVNDETNGLKAHKADNQPTPSSDKEEQNNDMNVEDQNDTEVTPVSSRQGNEEGEGQRAGSLKFDVKQSGSKYVETMAEFDEQLKKAGSEKDEGNQVSAVEMEEIQTEQLDICGSCEDKDTSLGDLGREPVVDENNTKMDENNTKMDENNTKMDKLKQFRTGTPYKSRIREGRRCGLCGGGTDGKPPRKLVHYSVESDNEAYGGSSASEEINISYDVLDGFVDEPGWLGRLLGPINDRFGIAGVWVHQNCAVWSPEVYFAGLGCLKNVKAALCRGRSLKCSRCGRPGATIGCRVDRCPKTYHLPCARVEGCVFDHRKFLIACEDHRHFFQPHHLKWMKKLKVQKMKLEMMKISHDASRKDLEVEEKWLENCGEDEEFLKREGKRLHRDILRIAPVYIGGSNSENEKIHQGWESVAGLQDVIQCMKEVVILPLLYPELFSTLGITPPRGVLLHGYPGTGKTLVVRALIGSCARGDKRIAYFARKGADCLGKYVGDAERQLRLLFQVAEKSQPSIIFFDEIDGLAPCRTRQQDQTHNSVVSTLLALLDGLKSRGSVIVIGATNRPEAVDPALRRPGRFDREIYFPLPSVKDRADILSFHTQTWPKPVNGALLKWISQQTVGYAGADLQALCTQAAMIALKRNCAWQDLMVLVAEKKANNDKCPPLPSFAVEERDWLDALACAPPPCSRREAGMAASDVVSSPLQTHLTPCLLQPLSHLLVSLFLDERIWLPPSLYKAAELIKNVIITALEKRHTCSKSWWCHLHDLIQEADIVEEIEKNLFRSGLLIGPSSVADSDVVDDDDANKENEKFELHKVNLAGARANLLSNVSYSSGRGSGFRVLVAGCPRSGQNHLASCLLHSFVGRVEIQKVNQATISQEGQGDVVQGVTRILLKCARAGLCIIYLPRIDLWAMEANNMVAESESDTSDNAYKSTDTTVAYDARRTASQAWNTFIEQVDSTCLSTSLIILATSEVPNQVLPFRISQFFTSHVSHCSKLAPSEHTVPRFLVQLDENFDCSMAIISSAKELSWRLVQHYVQLIHARTRIANISKEHTVTAAVVDNPITENRHKENGVVEEGSYAVTSGRPISIGIQSQQHTSCDEPCPAAFRSTEHHEIEDTPGYSQDSVPKFLPSRTLKGKPSLLCAISTFGYQILRYPHFSELCWTTSKLKEGPCTNINGPWKGWPFNACIIRPKISMESVAVSWDSSNTKNRENSGVVRGLIAVGMLAYQGAYTSVREVSSNVRKVLELLVEQINAKISSGKDRNRFLRLLSQVAYLEDLVYSWAYTLQSLELDSRIPLSSTDTVFGGSSEFLTGSMHDGIAEKNSDEVKMHGQSPQRFVIKNDKCIDSVTEFTNLGLLNSEVRTTVATEQSEQLVFVDHSSLVLPQSSSLVANSLTVEITSTTCRKTNEFIGGLSEKHVSVAVHREGFESSNGVGQEEITFPSEDSVCNLGESGGNMNSRTESVSYLSNGLAMGETDMCNRRVDIHDDPDKDVNSISNENSDVSTVSGVTCFYNCCADCVYRINGLIQKLLIHEKEKKENSWTVEDVHDAVSSLSVNLLSSVRKFCAAESAKSSEFVEDEVGHEGRENSCACPGVGHFNKTSGNCRSTGKGVVLPTECSCHIESKTITAKADKCLNSQLELGLRFFFRNNVLIPLDSDKDVLFHCKVENLCLSSLIELVLKIKQPLD</sequence>
<dbReference type="FunFam" id="1.10.8.60:FF:000084">
    <property type="entry name" value="p-loop containing nucleoside triphosphate hydrolase superfamily protein"/>
    <property type="match status" value="1"/>
</dbReference>
<keyword evidence="5" id="KW-0862">Zinc</keyword>
<proteinExistence type="inferred from homology"/>
<evidence type="ECO:0000256" key="5">
    <source>
        <dbReference type="ARBA" id="ARBA00022833"/>
    </source>
</evidence>
<feature type="domain" description="PHD-type" evidence="9">
    <location>
        <begin position="405"/>
        <end position="517"/>
    </location>
</feature>
<reference evidence="10" key="1">
    <citation type="submission" date="2022-04" db="EMBL/GenBank/DDBJ databases">
        <title>A functionally conserved STORR gene fusion in Papaver species that diverged 16.8 million years ago.</title>
        <authorList>
            <person name="Catania T."/>
        </authorList>
    </citation>
    <scope>NUCLEOTIDE SEQUENCE</scope>
    <source>
        <strain evidence="10">S-188037</strain>
    </source>
</reference>
<feature type="compositionally biased region" description="Basic and acidic residues" evidence="8">
    <location>
        <begin position="100"/>
        <end position="110"/>
    </location>
</feature>
<dbReference type="Gene3D" id="1.10.8.60">
    <property type="match status" value="1"/>
</dbReference>
<dbReference type="InterPro" id="IPR041569">
    <property type="entry name" value="AAA_lid_3"/>
</dbReference>
<accession>A0AAD4X730</accession>
<keyword evidence="2" id="KW-0479">Metal-binding</keyword>
<dbReference type="InterPro" id="IPR003960">
    <property type="entry name" value="ATPase_AAA_CS"/>
</dbReference>
<dbReference type="EMBL" id="JAJJMB010014612">
    <property type="protein sequence ID" value="KAI3859286.1"/>
    <property type="molecule type" value="Genomic_DNA"/>
</dbReference>
<dbReference type="InterPro" id="IPR027417">
    <property type="entry name" value="P-loop_NTPase"/>
</dbReference>
<organism evidence="10 11">
    <name type="scientific">Papaver atlanticum</name>
    <dbReference type="NCBI Taxonomy" id="357466"/>
    <lineage>
        <taxon>Eukaryota</taxon>
        <taxon>Viridiplantae</taxon>
        <taxon>Streptophyta</taxon>
        <taxon>Embryophyta</taxon>
        <taxon>Tracheophyta</taxon>
        <taxon>Spermatophyta</taxon>
        <taxon>Magnoliopsida</taxon>
        <taxon>Ranunculales</taxon>
        <taxon>Papaveraceae</taxon>
        <taxon>Papaveroideae</taxon>
        <taxon>Papaver</taxon>
    </lineage>
</organism>
<dbReference type="GO" id="GO:0045815">
    <property type="term" value="P:transcription initiation-coupled chromatin remodeling"/>
    <property type="evidence" value="ECO:0007669"/>
    <property type="project" value="TreeGrafter"/>
</dbReference>
<dbReference type="FunFam" id="3.40.50.300:FF:000061">
    <property type="entry name" value="ATPase family, AAA domain-containing 2"/>
    <property type="match status" value="1"/>
</dbReference>
<dbReference type="PANTHER" id="PTHR23069:SF7">
    <property type="entry name" value="P-LOOP CONTAINING NUCLEOSIDE TRIPHOSPHATE HYDROLASES SUPERFAMILY PROTEIN"/>
    <property type="match status" value="1"/>
</dbReference>
<dbReference type="InterPro" id="IPR045199">
    <property type="entry name" value="ATAD2-like"/>
</dbReference>
<evidence type="ECO:0000256" key="1">
    <source>
        <dbReference type="ARBA" id="ARBA00006914"/>
    </source>
</evidence>
<dbReference type="SMART" id="SM00382">
    <property type="entry name" value="AAA"/>
    <property type="match status" value="1"/>
</dbReference>
<evidence type="ECO:0000259" key="9">
    <source>
        <dbReference type="PROSITE" id="PS51805"/>
    </source>
</evidence>
<dbReference type="GO" id="GO:0006337">
    <property type="term" value="P:nucleosome disassembly"/>
    <property type="evidence" value="ECO:0007669"/>
    <property type="project" value="TreeGrafter"/>
</dbReference>
<dbReference type="Proteomes" id="UP001202328">
    <property type="component" value="Unassembled WGS sequence"/>
</dbReference>
<keyword evidence="4" id="KW-0863">Zinc-finger</keyword>
<feature type="compositionally biased region" description="Polar residues" evidence="8">
    <location>
        <begin position="231"/>
        <end position="240"/>
    </location>
</feature>
<dbReference type="PANTHER" id="PTHR23069">
    <property type="entry name" value="AAA DOMAIN-CONTAINING"/>
    <property type="match status" value="1"/>
</dbReference>
<dbReference type="InterPro" id="IPR013083">
    <property type="entry name" value="Znf_RING/FYVE/PHD"/>
</dbReference>
<dbReference type="GO" id="GO:0005634">
    <property type="term" value="C:nucleus"/>
    <property type="evidence" value="ECO:0007669"/>
    <property type="project" value="TreeGrafter"/>
</dbReference>
<dbReference type="InterPro" id="IPR034732">
    <property type="entry name" value="EPHD"/>
</dbReference>
<evidence type="ECO:0000313" key="10">
    <source>
        <dbReference type="EMBL" id="KAI3859286.1"/>
    </source>
</evidence>
<keyword evidence="11" id="KW-1185">Reference proteome</keyword>
<feature type="region of interest" description="Disordered" evidence="8">
    <location>
        <begin position="312"/>
        <end position="339"/>
    </location>
</feature>
<evidence type="ECO:0000256" key="2">
    <source>
        <dbReference type="ARBA" id="ARBA00022723"/>
    </source>
</evidence>
<dbReference type="Gene3D" id="3.40.50.300">
    <property type="entry name" value="P-loop containing nucleotide triphosphate hydrolases"/>
    <property type="match status" value="1"/>
</dbReference>
<dbReference type="GO" id="GO:0016887">
    <property type="term" value="F:ATP hydrolysis activity"/>
    <property type="evidence" value="ECO:0007669"/>
    <property type="project" value="InterPro"/>
</dbReference>
<dbReference type="GO" id="GO:0008270">
    <property type="term" value="F:zinc ion binding"/>
    <property type="evidence" value="ECO:0007669"/>
    <property type="project" value="UniProtKB-KW"/>
</dbReference>
<evidence type="ECO:0000256" key="7">
    <source>
        <dbReference type="ARBA" id="ARBA00023117"/>
    </source>
</evidence>
<evidence type="ECO:0000256" key="6">
    <source>
        <dbReference type="ARBA" id="ARBA00022840"/>
    </source>
</evidence>
<dbReference type="GO" id="GO:0006334">
    <property type="term" value="P:nucleosome assembly"/>
    <property type="evidence" value="ECO:0007669"/>
    <property type="project" value="TreeGrafter"/>
</dbReference>
<keyword evidence="3" id="KW-0547">Nucleotide-binding</keyword>
<dbReference type="InterPro" id="IPR003959">
    <property type="entry name" value="ATPase_AAA_core"/>
</dbReference>
<evidence type="ECO:0000256" key="3">
    <source>
        <dbReference type="ARBA" id="ARBA00022741"/>
    </source>
</evidence>
<dbReference type="GO" id="GO:0003682">
    <property type="term" value="F:chromatin binding"/>
    <property type="evidence" value="ECO:0007669"/>
    <property type="project" value="TreeGrafter"/>
</dbReference>
<dbReference type="InterPro" id="IPR003593">
    <property type="entry name" value="AAA+_ATPase"/>
</dbReference>
<dbReference type="FunFam" id="3.30.40.10:FF:000739">
    <property type="entry name" value="P-loop containing nucleoside triphosphate hydrolases superfamily protein"/>
    <property type="match status" value="1"/>
</dbReference>
<feature type="region of interest" description="Disordered" evidence="8">
    <location>
        <begin position="41"/>
        <end position="255"/>
    </location>
</feature>
<dbReference type="Gene3D" id="3.30.40.10">
    <property type="entry name" value="Zinc/RING finger domain, C3HC4 (zinc finger)"/>
    <property type="match status" value="1"/>
</dbReference>
<dbReference type="Pfam" id="PF00004">
    <property type="entry name" value="AAA"/>
    <property type="match status" value="1"/>
</dbReference>
<name>A0AAD4X730_9MAGN</name>
<keyword evidence="6" id="KW-0067">ATP-binding</keyword>
<evidence type="ECO:0000256" key="4">
    <source>
        <dbReference type="ARBA" id="ARBA00022771"/>
    </source>
</evidence>
<evidence type="ECO:0000256" key="8">
    <source>
        <dbReference type="SAM" id="MobiDB-lite"/>
    </source>
</evidence>